<feature type="transmembrane region" description="Helical" evidence="1">
    <location>
        <begin position="117"/>
        <end position="136"/>
    </location>
</feature>
<feature type="transmembrane region" description="Helical" evidence="1">
    <location>
        <begin position="197"/>
        <end position="215"/>
    </location>
</feature>
<comment type="caution">
    <text evidence="2">The sequence shown here is derived from an EMBL/GenBank/DDBJ whole genome shotgun (WGS) entry which is preliminary data.</text>
</comment>
<sequence length="218" mass="24197">MNNEILLFIGALAILDMFSPAIIGVTVYVLLVGKRKQTQLIIAYLTTVIVFYFCTGVFLMLGLDIIFKPIADALSSNIAKLLMTIIGAILFIGSWFVPKKKYAESPKPKQFKVNAMIGLGITTSLLEVATAIPYFASIGLMISNEFTIYEWLPVLAAYNVMMVVPALVLLLLHMLFRRFMQKPLRNLQALFQKNTSSALSWVMFFVGLILLANGGDFG</sequence>
<feature type="transmembrane region" description="Helical" evidence="1">
    <location>
        <begin position="156"/>
        <end position="176"/>
    </location>
</feature>
<dbReference type="InterPro" id="IPR021315">
    <property type="entry name" value="Gap/Sap"/>
</dbReference>
<name>A0ABR5K2A8_9BACI</name>
<reference evidence="3" key="1">
    <citation type="submission" date="2015-07" db="EMBL/GenBank/DDBJ databases">
        <title>Fjat-14205 dsm 2895.</title>
        <authorList>
            <person name="Liu B."/>
            <person name="Wang J."/>
            <person name="Zhu Y."/>
            <person name="Liu G."/>
            <person name="Chen Q."/>
            <person name="Chen Z."/>
            <person name="Lan J."/>
            <person name="Che J."/>
            <person name="Ge C."/>
            <person name="Shi H."/>
            <person name="Pan Z."/>
            <person name="Liu X."/>
        </authorList>
    </citation>
    <scope>NUCLEOTIDE SEQUENCE [LARGE SCALE GENOMIC DNA]</scope>
    <source>
        <strain evidence="3">DSM 25560</strain>
    </source>
</reference>
<dbReference type="Pfam" id="PF11139">
    <property type="entry name" value="SfLAP"/>
    <property type="match status" value="1"/>
</dbReference>
<keyword evidence="1" id="KW-0472">Membrane</keyword>
<dbReference type="RefSeq" id="WP_053583715.1">
    <property type="nucleotide sequence ID" value="NZ_LGRV01000003.1"/>
</dbReference>
<dbReference type="Proteomes" id="UP000050668">
    <property type="component" value="Unassembled WGS sequence"/>
</dbReference>
<keyword evidence="3" id="KW-1185">Reference proteome</keyword>
<evidence type="ECO:0008006" key="4">
    <source>
        <dbReference type="Google" id="ProtNLM"/>
    </source>
</evidence>
<evidence type="ECO:0000313" key="2">
    <source>
        <dbReference type="EMBL" id="KOS68862.1"/>
    </source>
</evidence>
<keyword evidence="1" id="KW-1133">Transmembrane helix</keyword>
<accession>A0ABR5K2A8</accession>
<feature type="transmembrane region" description="Helical" evidence="1">
    <location>
        <begin position="6"/>
        <end position="31"/>
    </location>
</feature>
<feature type="transmembrane region" description="Helical" evidence="1">
    <location>
        <begin position="78"/>
        <end position="97"/>
    </location>
</feature>
<evidence type="ECO:0000256" key="1">
    <source>
        <dbReference type="SAM" id="Phobius"/>
    </source>
</evidence>
<feature type="transmembrane region" description="Helical" evidence="1">
    <location>
        <begin position="43"/>
        <end position="66"/>
    </location>
</feature>
<gene>
    <name evidence="2" type="ORF">AEA09_10130</name>
</gene>
<keyword evidence="1" id="KW-0812">Transmembrane</keyword>
<organism evidence="2 3">
    <name type="scientific">Lysinibacillus contaminans</name>
    <dbReference type="NCBI Taxonomy" id="1293441"/>
    <lineage>
        <taxon>Bacteria</taxon>
        <taxon>Bacillati</taxon>
        <taxon>Bacillota</taxon>
        <taxon>Bacilli</taxon>
        <taxon>Bacillales</taxon>
        <taxon>Bacillaceae</taxon>
        <taxon>Lysinibacillus</taxon>
    </lineage>
</organism>
<evidence type="ECO:0000313" key="3">
    <source>
        <dbReference type="Proteomes" id="UP000050668"/>
    </source>
</evidence>
<dbReference type="EMBL" id="LGRV01000003">
    <property type="protein sequence ID" value="KOS68862.1"/>
    <property type="molecule type" value="Genomic_DNA"/>
</dbReference>
<protein>
    <recommendedName>
        <fullName evidence="4">Sap-like sulfolipid-1-addressing protein</fullName>
    </recommendedName>
</protein>
<proteinExistence type="predicted"/>